<name>A0AAD6XWN6_9AGAR</name>
<keyword evidence="1" id="KW-0732">Signal</keyword>
<keyword evidence="3" id="KW-1185">Reference proteome</keyword>
<dbReference type="AlphaFoldDB" id="A0AAD6XWN6"/>
<evidence type="ECO:0000256" key="1">
    <source>
        <dbReference type="SAM" id="SignalP"/>
    </source>
</evidence>
<evidence type="ECO:0000313" key="3">
    <source>
        <dbReference type="Proteomes" id="UP001222325"/>
    </source>
</evidence>
<sequence>MRFTLSFAVLCVSGVTLAATFNNPTRATPIARGNTGLNPPRSVLVEYLNERSAAAPRTAKLTNAELLRRGLPPHAPARRRLNARPATRSALPGVTACGYIRATYSQNGTSIGYLSSQLNEFGEVAFVQADQSGAQKFDLTYYPDSPNAPVNLKMRNPVAAESYLGGVVGYDTATDDIGYGSTDYSVLAPTGLTMAHSPPVYGPNAFNDATGNDNKIESAIWRYNAIYNTLGVQWINTDGSEPTTHIAYVIEEPMFVLSGDVNAFYENYGLGASVYFTFVHA</sequence>
<comment type="caution">
    <text evidence="2">The sequence shown here is derived from an EMBL/GenBank/DDBJ whole genome shotgun (WGS) entry which is preliminary data.</text>
</comment>
<organism evidence="2 3">
    <name type="scientific">Mycena belliarum</name>
    <dbReference type="NCBI Taxonomy" id="1033014"/>
    <lineage>
        <taxon>Eukaryota</taxon>
        <taxon>Fungi</taxon>
        <taxon>Dikarya</taxon>
        <taxon>Basidiomycota</taxon>
        <taxon>Agaricomycotina</taxon>
        <taxon>Agaricomycetes</taxon>
        <taxon>Agaricomycetidae</taxon>
        <taxon>Agaricales</taxon>
        <taxon>Marasmiineae</taxon>
        <taxon>Mycenaceae</taxon>
        <taxon>Mycena</taxon>
    </lineage>
</organism>
<dbReference type="Proteomes" id="UP001222325">
    <property type="component" value="Unassembled WGS sequence"/>
</dbReference>
<feature type="chain" id="PRO_5041903270" evidence="1">
    <location>
        <begin position="19"/>
        <end position="281"/>
    </location>
</feature>
<feature type="signal peptide" evidence="1">
    <location>
        <begin position="1"/>
        <end position="18"/>
    </location>
</feature>
<gene>
    <name evidence="2" type="ORF">B0H15DRAFT_832008</name>
</gene>
<protein>
    <submittedName>
        <fullName evidence="2">Uncharacterized protein</fullName>
    </submittedName>
</protein>
<proteinExistence type="predicted"/>
<evidence type="ECO:0000313" key="2">
    <source>
        <dbReference type="EMBL" id="KAJ7093315.1"/>
    </source>
</evidence>
<reference evidence="2" key="1">
    <citation type="submission" date="2023-03" db="EMBL/GenBank/DDBJ databases">
        <title>Massive genome expansion in bonnet fungi (Mycena s.s.) driven by repeated elements and novel gene families across ecological guilds.</title>
        <authorList>
            <consortium name="Lawrence Berkeley National Laboratory"/>
            <person name="Harder C.B."/>
            <person name="Miyauchi S."/>
            <person name="Viragh M."/>
            <person name="Kuo A."/>
            <person name="Thoen E."/>
            <person name="Andreopoulos B."/>
            <person name="Lu D."/>
            <person name="Skrede I."/>
            <person name="Drula E."/>
            <person name="Henrissat B."/>
            <person name="Morin E."/>
            <person name="Kohler A."/>
            <person name="Barry K."/>
            <person name="LaButti K."/>
            <person name="Morin E."/>
            <person name="Salamov A."/>
            <person name="Lipzen A."/>
            <person name="Mereny Z."/>
            <person name="Hegedus B."/>
            <person name="Baldrian P."/>
            <person name="Stursova M."/>
            <person name="Weitz H."/>
            <person name="Taylor A."/>
            <person name="Grigoriev I.V."/>
            <person name="Nagy L.G."/>
            <person name="Martin F."/>
            <person name="Kauserud H."/>
        </authorList>
    </citation>
    <scope>NUCLEOTIDE SEQUENCE</scope>
    <source>
        <strain evidence="2">CBHHK173m</strain>
    </source>
</reference>
<accession>A0AAD6XWN6</accession>
<dbReference type="EMBL" id="JARJCN010000016">
    <property type="protein sequence ID" value="KAJ7093315.1"/>
    <property type="molecule type" value="Genomic_DNA"/>
</dbReference>